<sequence length="387" mass="40996">MTPTVLTVFGTRPEAIKVAPLIRAIESSATLRSRTVVTAQHREMLDQVNDLFGIVPDVDLNIMSQGQTLNGIASRVIGDLDTVLEDEAPDAVLVQGDTTTVMGASIAAFNRGIPVIHLEAGLRSGNLLSPFPEEANRKLTSQISALHLAPTTRSRDNLLAESINPADVVVTGNTVIDALHIAVDMNVAPADSVVADYVDSDRAKLLVTTHRRENLGSSMENIGDALADLAAARPELLILLPAHRNPLVREAVLPRVGKFDNVLVTEPLSYGEFTTVMAASDIVLTDSGGIQEEAPSLGKPVLVMRENTERPEAVTAGSVKLVGTDTTVIVTEVSRLFDDALAYEAMAKAVNPYGDGRAAARSVAAIESLLGVGDRIAEFAPDVAFAD</sequence>
<dbReference type="InterPro" id="IPR003331">
    <property type="entry name" value="UDP_GlcNAc_Epimerase_2_dom"/>
</dbReference>
<dbReference type="EMBL" id="LT629766">
    <property type="protein sequence ID" value="SDR70982.1"/>
    <property type="molecule type" value="Genomic_DNA"/>
</dbReference>
<evidence type="ECO:0000256" key="1">
    <source>
        <dbReference type="ARBA" id="ARBA00023235"/>
    </source>
</evidence>
<evidence type="ECO:0000313" key="6">
    <source>
        <dbReference type="EMBL" id="SDR70982.1"/>
    </source>
</evidence>
<dbReference type="STRING" id="1136497.SAMN04489752_0014"/>
<reference evidence="7" key="1">
    <citation type="submission" date="2016-10" db="EMBL/GenBank/DDBJ databases">
        <authorList>
            <person name="Varghese N."/>
            <person name="Submissions S."/>
        </authorList>
    </citation>
    <scope>NUCLEOTIDE SEQUENCE [LARGE SCALE GENOMIC DNA]</scope>
    <source>
        <strain evidence="7">DSM 23676</strain>
    </source>
</reference>
<dbReference type="AlphaFoldDB" id="A0A1H1L9L7"/>
<keyword evidence="1 4" id="KW-0413">Isomerase</keyword>
<accession>A0A1H1L9L7</accession>
<name>A0A1H1L9L7_9MICO</name>
<dbReference type="RefSeq" id="WP_092008953.1">
    <property type="nucleotide sequence ID" value="NZ_LT629766.1"/>
</dbReference>
<evidence type="ECO:0000256" key="4">
    <source>
        <dbReference type="RuleBase" id="RU003513"/>
    </source>
</evidence>
<evidence type="ECO:0000259" key="5">
    <source>
        <dbReference type="Pfam" id="PF02350"/>
    </source>
</evidence>
<dbReference type="SUPFAM" id="SSF53756">
    <property type="entry name" value="UDP-Glycosyltransferase/glycogen phosphorylase"/>
    <property type="match status" value="1"/>
</dbReference>
<comment type="similarity">
    <text evidence="2 4">Belongs to the UDP-N-acetylglucosamine 2-epimerase family.</text>
</comment>
<proteinExistence type="inferred from homology"/>
<dbReference type="OrthoDB" id="9803238at2"/>
<dbReference type="Proteomes" id="UP000199597">
    <property type="component" value="Chromosome I"/>
</dbReference>
<organism evidence="6 7">
    <name type="scientific">Brevibacterium siliguriense</name>
    <dbReference type="NCBI Taxonomy" id="1136497"/>
    <lineage>
        <taxon>Bacteria</taxon>
        <taxon>Bacillati</taxon>
        <taxon>Actinomycetota</taxon>
        <taxon>Actinomycetes</taxon>
        <taxon>Micrococcales</taxon>
        <taxon>Brevibacteriaceae</taxon>
        <taxon>Brevibacterium</taxon>
    </lineage>
</organism>
<feature type="domain" description="UDP-N-acetylglucosamine 2-epimerase" evidence="5">
    <location>
        <begin position="24"/>
        <end position="366"/>
    </location>
</feature>
<evidence type="ECO:0000256" key="2">
    <source>
        <dbReference type="ARBA" id="ARBA00038209"/>
    </source>
</evidence>
<keyword evidence="7" id="KW-1185">Reference proteome</keyword>
<dbReference type="PANTHER" id="PTHR43174:SF2">
    <property type="entry name" value="UDP-N-ACETYLGLUCOSAMINE 2-EPIMERASE"/>
    <property type="match status" value="1"/>
</dbReference>
<dbReference type="Gene3D" id="3.40.50.2000">
    <property type="entry name" value="Glycogen Phosphorylase B"/>
    <property type="match status" value="2"/>
</dbReference>
<dbReference type="InterPro" id="IPR029767">
    <property type="entry name" value="WecB-like"/>
</dbReference>
<protein>
    <recommendedName>
        <fullName evidence="3">UDP-N-acetylglucosamine 2-epimerase (non-hydrolyzing)</fullName>
        <ecNumber evidence="3">5.1.3.14</ecNumber>
    </recommendedName>
</protein>
<dbReference type="PANTHER" id="PTHR43174">
    <property type="entry name" value="UDP-N-ACETYLGLUCOSAMINE 2-EPIMERASE"/>
    <property type="match status" value="1"/>
</dbReference>
<dbReference type="NCBIfam" id="TIGR00236">
    <property type="entry name" value="wecB"/>
    <property type="match status" value="1"/>
</dbReference>
<dbReference type="CDD" id="cd03786">
    <property type="entry name" value="GTB_UDP-GlcNAc_2-Epimerase"/>
    <property type="match status" value="1"/>
</dbReference>
<dbReference type="EC" id="5.1.3.14" evidence="3"/>
<evidence type="ECO:0000256" key="3">
    <source>
        <dbReference type="ARBA" id="ARBA00038858"/>
    </source>
</evidence>
<gene>
    <name evidence="6" type="ORF">SAMN04489752_0014</name>
</gene>
<evidence type="ECO:0000313" key="7">
    <source>
        <dbReference type="Proteomes" id="UP000199597"/>
    </source>
</evidence>
<dbReference type="Pfam" id="PF02350">
    <property type="entry name" value="Epimerase_2"/>
    <property type="match status" value="1"/>
</dbReference>
<dbReference type="GO" id="GO:0008761">
    <property type="term" value="F:UDP-N-acetylglucosamine 2-epimerase activity"/>
    <property type="evidence" value="ECO:0007669"/>
    <property type="project" value="UniProtKB-EC"/>
</dbReference>